<dbReference type="AlphaFoldDB" id="A0AAD8NSL9"/>
<evidence type="ECO:0000313" key="1">
    <source>
        <dbReference type="EMBL" id="KAK1419792.1"/>
    </source>
</evidence>
<name>A0AAD8NSL9_TARER</name>
<sequence>MTSEIQKTEKMKSSVEFDSRRNPAAKFELFDTRNLFSDELHGKSEVEDEPVKFTVCAKDVRNAKYTNKTTMR</sequence>
<organism evidence="1 2">
    <name type="scientific">Tagetes erecta</name>
    <name type="common">African marigold</name>
    <dbReference type="NCBI Taxonomy" id="13708"/>
    <lineage>
        <taxon>Eukaryota</taxon>
        <taxon>Viridiplantae</taxon>
        <taxon>Streptophyta</taxon>
        <taxon>Embryophyta</taxon>
        <taxon>Tracheophyta</taxon>
        <taxon>Spermatophyta</taxon>
        <taxon>Magnoliopsida</taxon>
        <taxon>eudicotyledons</taxon>
        <taxon>Gunneridae</taxon>
        <taxon>Pentapetalae</taxon>
        <taxon>asterids</taxon>
        <taxon>campanulids</taxon>
        <taxon>Asterales</taxon>
        <taxon>Asteraceae</taxon>
        <taxon>Asteroideae</taxon>
        <taxon>Heliantheae alliance</taxon>
        <taxon>Tageteae</taxon>
        <taxon>Tagetes</taxon>
    </lineage>
</organism>
<keyword evidence="2" id="KW-1185">Reference proteome</keyword>
<reference evidence="1" key="1">
    <citation type="journal article" date="2023" name="bioRxiv">
        <title>Improved chromosome-level genome assembly for marigold (Tagetes erecta).</title>
        <authorList>
            <person name="Jiang F."/>
            <person name="Yuan L."/>
            <person name="Wang S."/>
            <person name="Wang H."/>
            <person name="Xu D."/>
            <person name="Wang A."/>
            <person name="Fan W."/>
        </authorList>
    </citation>
    <scope>NUCLEOTIDE SEQUENCE</scope>
    <source>
        <strain evidence="1">WSJ</strain>
        <tissue evidence="1">Leaf</tissue>
    </source>
</reference>
<proteinExistence type="predicted"/>
<dbReference type="EMBL" id="JAUHHV010000007">
    <property type="protein sequence ID" value="KAK1419792.1"/>
    <property type="molecule type" value="Genomic_DNA"/>
</dbReference>
<dbReference type="Proteomes" id="UP001229421">
    <property type="component" value="Unassembled WGS sequence"/>
</dbReference>
<protein>
    <submittedName>
        <fullName evidence="1">Uncharacterized protein</fullName>
    </submittedName>
</protein>
<gene>
    <name evidence="1" type="ORF">QVD17_29130</name>
</gene>
<comment type="caution">
    <text evidence="1">The sequence shown here is derived from an EMBL/GenBank/DDBJ whole genome shotgun (WGS) entry which is preliminary data.</text>
</comment>
<accession>A0AAD8NSL9</accession>
<evidence type="ECO:0000313" key="2">
    <source>
        <dbReference type="Proteomes" id="UP001229421"/>
    </source>
</evidence>